<protein>
    <submittedName>
        <fullName evidence="9">Undecaprenyl/decaprenyl-phosphate alpha-N-acetylglucosaminyl 1-phosphate transferase</fullName>
    </submittedName>
</protein>
<evidence type="ECO:0000313" key="9">
    <source>
        <dbReference type="EMBL" id="HIX02517.1"/>
    </source>
</evidence>
<evidence type="ECO:0000256" key="5">
    <source>
        <dbReference type="ARBA" id="ARBA00022989"/>
    </source>
</evidence>
<keyword evidence="4 8" id="KW-0812">Transmembrane</keyword>
<accession>A0A9D2ABA1</accession>
<feature type="transmembrane region" description="Helical" evidence="8">
    <location>
        <begin position="256"/>
        <end position="274"/>
    </location>
</feature>
<proteinExistence type="predicted"/>
<evidence type="ECO:0000256" key="8">
    <source>
        <dbReference type="SAM" id="Phobius"/>
    </source>
</evidence>
<reference evidence="9" key="2">
    <citation type="submission" date="2021-04" db="EMBL/GenBank/DDBJ databases">
        <authorList>
            <person name="Gilroy R."/>
        </authorList>
    </citation>
    <scope>NUCLEOTIDE SEQUENCE</scope>
    <source>
        <strain evidence="9">23274</strain>
    </source>
</reference>
<gene>
    <name evidence="9" type="ORF">H9863_00145</name>
</gene>
<dbReference type="GO" id="GO:0071555">
    <property type="term" value="P:cell wall organization"/>
    <property type="evidence" value="ECO:0007669"/>
    <property type="project" value="TreeGrafter"/>
</dbReference>
<dbReference type="PANTHER" id="PTHR22926">
    <property type="entry name" value="PHOSPHO-N-ACETYLMURAMOYL-PENTAPEPTIDE-TRANSFERASE"/>
    <property type="match status" value="1"/>
</dbReference>
<evidence type="ECO:0000256" key="7">
    <source>
        <dbReference type="PIRSR" id="PIRSR600715-1"/>
    </source>
</evidence>
<evidence type="ECO:0000313" key="10">
    <source>
        <dbReference type="Proteomes" id="UP000824202"/>
    </source>
</evidence>
<evidence type="ECO:0000256" key="2">
    <source>
        <dbReference type="ARBA" id="ARBA00022475"/>
    </source>
</evidence>
<feature type="binding site" evidence="7">
    <location>
        <position position="221"/>
    </location>
    <ligand>
        <name>Mg(2+)</name>
        <dbReference type="ChEBI" id="CHEBI:18420"/>
    </ligand>
</feature>
<evidence type="ECO:0000256" key="1">
    <source>
        <dbReference type="ARBA" id="ARBA00004651"/>
    </source>
</evidence>
<dbReference type="GO" id="GO:0016780">
    <property type="term" value="F:phosphotransferase activity, for other substituted phosphate groups"/>
    <property type="evidence" value="ECO:0007669"/>
    <property type="project" value="InterPro"/>
</dbReference>
<feature type="transmembrane region" description="Helical" evidence="8">
    <location>
        <begin position="218"/>
        <end position="236"/>
    </location>
</feature>
<sequence>MLSVLSDYWRLLLSFLLALIIGWNLRVPVFRMAILKNFVDKPNKRSSHTGAVPNIGGVIVFVAFLVSFVLFACFKEVAELQYVLLGAILIFFVGIYDDFLQISPRKKLKGEMLGVIVLMVGGDFYFDNLHGFLGFDYISPWVGIPLTFIALVGLVNAINLIDGIDGLSSGVVLMDTFFFGWWFYHIGDMEYALLCITLVASIIPFFVINLFGKRSKMFMGDSGALMVGYLLGVMAIKVCRESINHIAGFDLPAAPAVVFSVLAIPVLDTLRLFASRWMQGKSPFAPDKRHLHHKLLTIYNGVHRKATFTILAMNLVFILIGYWGRNSSNELIILVDIVLFAVLFFIIDRIAKRKLAKQAAG</sequence>
<comment type="caution">
    <text evidence="9">The sequence shown here is derived from an EMBL/GenBank/DDBJ whole genome shotgun (WGS) entry which is preliminary data.</text>
</comment>
<feature type="binding site" evidence="7">
    <location>
        <position position="159"/>
    </location>
    <ligand>
        <name>Mg(2+)</name>
        <dbReference type="ChEBI" id="CHEBI:18420"/>
    </ligand>
</feature>
<feature type="transmembrane region" description="Helical" evidence="8">
    <location>
        <begin position="108"/>
        <end position="126"/>
    </location>
</feature>
<reference evidence="9" key="1">
    <citation type="journal article" date="2021" name="PeerJ">
        <title>Extensive microbial diversity within the chicken gut microbiome revealed by metagenomics and culture.</title>
        <authorList>
            <person name="Gilroy R."/>
            <person name="Ravi A."/>
            <person name="Getino M."/>
            <person name="Pursley I."/>
            <person name="Horton D.L."/>
            <person name="Alikhan N.F."/>
            <person name="Baker D."/>
            <person name="Gharbi K."/>
            <person name="Hall N."/>
            <person name="Watson M."/>
            <person name="Adriaenssens E.M."/>
            <person name="Foster-Nyarko E."/>
            <person name="Jarju S."/>
            <person name="Secka A."/>
            <person name="Antonio M."/>
            <person name="Oren A."/>
            <person name="Chaudhuri R.R."/>
            <person name="La Ragione R."/>
            <person name="Hildebrand F."/>
            <person name="Pallen M.J."/>
        </authorList>
    </citation>
    <scope>NUCLEOTIDE SEQUENCE</scope>
    <source>
        <strain evidence="9">23274</strain>
    </source>
</reference>
<dbReference type="InterPro" id="IPR000715">
    <property type="entry name" value="Glycosyl_transferase_4"/>
</dbReference>
<keyword evidence="7" id="KW-0460">Magnesium</keyword>
<dbReference type="GO" id="GO:0046872">
    <property type="term" value="F:metal ion binding"/>
    <property type="evidence" value="ECO:0007669"/>
    <property type="project" value="UniProtKB-KW"/>
</dbReference>
<dbReference type="PANTHER" id="PTHR22926:SF3">
    <property type="entry name" value="UNDECAPRENYL-PHOSPHATE ALPHA-N-ACETYLGLUCOSAMINYL 1-PHOSPHATE TRANSFERASE"/>
    <property type="match status" value="1"/>
</dbReference>
<feature type="transmembrane region" description="Helical" evidence="8">
    <location>
        <begin position="306"/>
        <end position="325"/>
    </location>
</feature>
<dbReference type="GO" id="GO:0044038">
    <property type="term" value="P:cell wall macromolecule biosynthetic process"/>
    <property type="evidence" value="ECO:0007669"/>
    <property type="project" value="TreeGrafter"/>
</dbReference>
<dbReference type="GO" id="GO:0005886">
    <property type="term" value="C:plasma membrane"/>
    <property type="evidence" value="ECO:0007669"/>
    <property type="project" value="UniProtKB-SubCell"/>
</dbReference>
<dbReference type="Pfam" id="PF00953">
    <property type="entry name" value="Glycos_transf_4"/>
    <property type="match status" value="1"/>
</dbReference>
<keyword evidence="7" id="KW-0479">Metal-binding</keyword>
<feature type="transmembrane region" description="Helical" evidence="8">
    <location>
        <begin position="138"/>
        <end position="160"/>
    </location>
</feature>
<evidence type="ECO:0000256" key="3">
    <source>
        <dbReference type="ARBA" id="ARBA00022679"/>
    </source>
</evidence>
<dbReference type="Proteomes" id="UP000824202">
    <property type="component" value="Unassembled WGS sequence"/>
</dbReference>
<keyword evidence="6 8" id="KW-0472">Membrane</keyword>
<dbReference type="CDD" id="cd06853">
    <property type="entry name" value="GT_WecA_like"/>
    <property type="match status" value="1"/>
</dbReference>
<feature type="transmembrane region" description="Helical" evidence="8">
    <location>
        <begin position="191"/>
        <end position="211"/>
    </location>
</feature>
<comment type="cofactor">
    <cofactor evidence="7">
        <name>Mg(2+)</name>
        <dbReference type="ChEBI" id="CHEBI:18420"/>
    </cofactor>
</comment>
<feature type="transmembrane region" description="Helical" evidence="8">
    <location>
        <begin position="80"/>
        <end position="96"/>
    </location>
</feature>
<feature type="transmembrane region" description="Helical" evidence="8">
    <location>
        <begin position="12"/>
        <end position="34"/>
    </location>
</feature>
<keyword evidence="2" id="KW-1003">Cell membrane</keyword>
<comment type="subcellular location">
    <subcellularLocation>
        <location evidence="1">Cell membrane</location>
        <topology evidence="1">Multi-pass membrane protein</topology>
    </subcellularLocation>
</comment>
<dbReference type="GO" id="GO:0009103">
    <property type="term" value="P:lipopolysaccharide biosynthetic process"/>
    <property type="evidence" value="ECO:0007669"/>
    <property type="project" value="TreeGrafter"/>
</dbReference>
<evidence type="ECO:0000256" key="6">
    <source>
        <dbReference type="ARBA" id="ARBA00023136"/>
    </source>
</evidence>
<dbReference type="EMBL" id="DXFT01000001">
    <property type="protein sequence ID" value="HIX02517.1"/>
    <property type="molecule type" value="Genomic_DNA"/>
</dbReference>
<name>A0A9D2ABA1_9BACT</name>
<feature type="transmembrane region" description="Helical" evidence="8">
    <location>
        <begin position="55"/>
        <end position="74"/>
    </location>
</feature>
<dbReference type="InterPro" id="IPR018480">
    <property type="entry name" value="PNAcMuramoyl-5peptid_Trfase_CS"/>
</dbReference>
<dbReference type="AlphaFoldDB" id="A0A9D2ABA1"/>
<feature type="transmembrane region" description="Helical" evidence="8">
    <location>
        <begin position="167"/>
        <end position="185"/>
    </location>
</feature>
<evidence type="ECO:0000256" key="4">
    <source>
        <dbReference type="ARBA" id="ARBA00022692"/>
    </source>
</evidence>
<keyword evidence="5 8" id="KW-1133">Transmembrane helix</keyword>
<organism evidence="9 10">
    <name type="scientific">Candidatus Odoribacter faecigallinarum</name>
    <dbReference type="NCBI Taxonomy" id="2838706"/>
    <lineage>
        <taxon>Bacteria</taxon>
        <taxon>Pseudomonadati</taxon>
        <taxon>Bacteroidota</taxon>
        <taxon>Bacteroidia</taxon>
        <taxon>Bacteroidales</taxon>
        <taxon>Odoribacteraceae</taxon>
        <taxon>Odoribacter</taxon>
    </lineage>
</organism>
<feature type="transmembrane region" description="Helical" evidence="8">
    <location>
        <begin position="331"/>
        <end position="347"/>
    </location>
</feature>
<dbReference type="PROSITE" id="PS01348">
    <property type="entry name" value="MRAY_2"/>
    <property type="match status" value="1"/>
</dbReference>
<keyword evidence="3 9" id="KW-0808">Transferase</keyword>